<reference evidence="2" key="1">
    <citation type="journal article" date="2020" name="Phytopathology">
        <title>Genome Sequence Resources of Colletotrichum truncatum, C. plurivorum, C. musicola, and C. sojae: Four Species Pathogenic to Soybean (Glycine max).</title>
        <authorList>
            <person name="Rogerio F."/>
            <person name="Boufleur T.R."/>
            <person name="Ciampi-Guillardi M."/>
            <person name="Sukno S.A."/>
            <person name="Thon M.R."/>
            <person name="Massola Junior N.S."/>
            <person name="Baroncelli R."/>
        </authorList>
    </citation>
    <scope>NUCLEOTIDE SEQUENCE</scope>
    <source>
        <strain evidence="2">LFN0074</strain>
    </source>
</reference>
<dbReference type="EMBL" id="WIGM01000217">
    <property type="protein sequence ID" value="KAF6833415.1"/>
    <property type="molecule type" value="Genomic_DNA"/>
</dbReference>
<feature type="region of interest" description="Disordered" evidence="1">
    <location>
        <begin position="1"/>
        <end position="21"/>
    </location>
</feature>
<name>A0A8H6KLR8_9PEZI</name>
<evidence type="ECO:0000256" key="1">
    <source>
        <dbReference type="SAM" id="MobiDB-lite"/>
    </source>
</evidence>
<sequence>MLALRIRASRRPSPVSVGGTGTCSGEISFHRRKPRLHYARLSLGKKFQHSCRTIVQRRKMKDLATVEAGLRRALTETGSGISKIEEAAEHLRDGPQT</sequence>
<dbReference type="AlphaFoldDB" id="A0A8H6KLR8"/>
<comment type="caution">
    <text evidence="2">The sequence shown here is derived from an EMBL/GenBank/DDBJ whole genome shotgun (WGS) entry which is preliminary data.</text>
</comment>
<gene>
    <name evidence="2" type="ORF">CMUS01_06563</name>
</gene>
<evidence type="ECO:0000313" key="2">
    <source>
        <dbReference type="EMBL" id="KAF6833415.1"/>
    </source>
</evidence>
<keyword evidence="3" id="KW-1185">Reference proteome</keyword>
<organism evidence="2 3">
    <name type="scientific">Colletotrichum musicola</name>
    <dbReference type="NCBI Taxonomy" id="2175873"/>
    <lineage>
        <taxon>Eukaryota</taxon>
        <taxon>Fungi</taxon>
        <taxon>Dikarya</taxon>
        <taxon>Ascomycota</taxon>
        <taxon>Pezizomycotina</taxon>
        <taxon>Sordariomycetes</taxon>
        <taxon>Hypocreomycetidae</taxon>
        <taxon>Glomerellales</taxon>
        <taxon>Glomerellaceae</taxon>
        <taxon>Colletotrichum</taxon>
        <taxon>Colletotrichum orchidearum species complex</taxon>
    </lineage>
</organism>
<protein>
    <submittedName>
        <fullName evidence="2">Uncharacterized protein</fullName>
    </submittedName>
</protein>
<accession>A0A8H6KLR8</accession>
<dbReference type="Proteomes" id="UP000639643">
    <property type="component" value="Unassembled WGS sequence"/>
</dbReference>
<evidence type="ECO:0000313" key="3">
    <source>
        <dbReference type="Proteomes" id="UP000639643"/>
    </source>
</evidence>
<proteinExistence type="predicted"/>